<dbReference type="Gene3D" id="3.10.350.10">
    <property type="entry name" value="LysM domain"/>
    <property type="match status" value="1"/>
</dbReference>
<evidence type="ECO:0000313" key="3">
    <source>
        <dbReference type="EMBL" id="RKD24617.1"/>
    </source>
</evidence>
<keyword evidence="1" id="KW-0472">Membrane</keyword>
<feature type="domain" description="LysM" evidence="2">
    <location>
        <begin position="91"/>
        <end position="140"/>
    </location>
</feature>
<dbReference type="Proteomes" id="UP000284219">
    <property type="component" value="Unassembled WGS sequence"/>
</dbReference>
<dbReference type="InterPro" id="IPR018392">
    <property type="entry name" value="LysM"/>
</dbReference>
<organism evidence="3 4">
    <name type="scientific">Ammoniphilus oxalaticus</name>
    <dbReference type="NCBI Taxonomy" id="66863"/>
    <lineage>
        <taxon>Bacteria</taxon>
        <taxon>Bacillati</taxon>
        <taxon>Bacillota</taxon>
        <taxon>Bacilli</taxon>
        <taxon>Bacillales</taxon>
        <taxon>Paenibacillaceae</taxon>
        <taxon>Aneurinibacillus group</taxon>
        <taxon>Ammoniphilus</taxon>
    </lineage>
</organism>
<evidence type="ECO:0000256" key="1">
    <source>
        <dbReference type="SAM" id="Phobius"/>
    </source>
</evidence>
<keyword evidence="1" id="KW-0812">Transmembrane</keyword>
<dbReference type="OrthoDB" id="9801998at2"/>
<evidence type="ECO:0000313" key="4">
    <source>
        <dbReference type="Proteomes" id="UP000284219"/>
    </source>
</evidence>
<dbReference type="SUPFAM" id="SSF54106">
    <property type="entry name" value="LysM domain"/>
    <property type="match status" value="1"/>
</dbReference>
<dbReference type="CDD" id="cd00118">
    <property type="entry name" value="LysM"/>
    <property type="match status" value="1"/>
</dbReference>
<keyword evidence="1" id="KW-1133">Transmembrane helix</keyword>
<name>A0A419SKS7_9BACL</name>
<dbReference type="AlphaFoldDB" id="A0A419SKS7"/>
<reference evidence="3 4" key="1">
    <citation type="submission" date="2016-08" db="EMBL/GenBank/DDBJ databases">
        <title>Novel Firmicute Genomes.</title>
        <authorList>
            <person name="Poppleton D.I."/>
            <person name="Gribaldo S."/>
        </authorList>
    </citation>
    <scope>NUCLEOTIDE SEQUENCE [LARGE SCALE GENOMIC DNA]</scope>
    <source>
        <strain evidence="3 4">RAOx-1</strain>
    </source>
</reference>
<proteinExistence type="predicted"/>
<dbReference type="SMART" id="SM00257">
    <property type="entry name" value="LysM"/>
    <property type="match status" value="1"/>
</dbReference>
<evidence type="ECO:0000259" key="2">
    <source>
        <dbReference type="PROSITE" id="PS51782"/>
    </source>
</evidence>
<keyword evidence="4" id="KW-1185">Reference proteome</keyword>
<gene>
    <name evidence="3" type="ORF">BEP19_09595</name>
</gene>
<dbReference type="PROSITE" id="PS51782">
    <property type="entry name" value="LYSM"/>
    <property type="match status" value="1"/>
</dbReference>
<comment type="caution">
    <text evidence="3">The sequence shown here is derived from an EMBL/GenBank/DDBJ whole genome shotgun (WGS) entry which is preliminary data.</text>
</comment>
<dbReference type="RefSeq" id="WP_120189915.1">
    <property type="nucleotide sequence ID" value="NZ_MCHY01000008.1"/>
</dbReference>
<protein>
    <recommendedName>
        <fullName evidence="2">LysM domain-containing protein</fullName>
    </recommendedName>
</protein>
<dbReference type="InterPro" id="IPR036779">
    <property type="entry name" value="LysM_dom_sf"/>
</dbReference>
<dbReference type="EMBL" id="MCHY01000008">
    <property type="protein sequence ID" value="RKD24617.1"/>
    <property type="molecule type" value="Genomic_DNA"/>
</dbReference>
<accession>A0A419SKS7</accession>
<dbReference type="Pfam" id="PF01476">
    <property type="entry name" value="LysM"/>
    <property type="match status" value="1"/>
</dbReference>
<feature type="transmembrane region" description="Helical" evidence="1">
    <location>
        <begin position="50"/>
        <end position="69"/>
    </location>
</feature>
<sequence length="141" mass="15871">MQIHFYHQWDKPSSANVQSNRTTIDSETTTVKKETSFFSKIDKIRSINPNLALIVLGILATFFFSYLIFANHSGQASFDGTFGMTQKTGEMFYTVQSGDTLWSIANRHYPHLMTEEAIIQIQQTNGFKGATIQAGQTILLP</sequence>